<evidence type="ECO:0000256" key="4">
    <source>
        <dbReference type="ARBA" id="ARBA00022692"/>
    </source>
</evidence>
<dbReference type="PANTHER" id="PTHR30561">
    <property type="entry name" value="SMR FAMILY PROTON-DEPENDENT DRUG EFFLUX TRANSPORTER SUGE"/>
    <property type="match status" value="1"/>
</dbReference>
<dbReference type="PANTHER" id="PTHR30561:SF0">
    <property type="entry name" value="GUANIDINIUM EXPORTER"/>
    <property type="match status" value="1"/>
</dbReference>
<proteinExistence type="inferred from homology"/>
<keyword evidence="6 8" id="KW-0472">Membrane</keyword>
<comment type="similarity">
    <text evidence="7">Belongs to the drug/metabolite transporter (DMT) superfamily. Small multidrug resistance (SMR) (TC 2.A.7.1) family.</text>
</comment>
<feature type="transmembrane region" description="Helical" evidence="8">
    <location>
        <begin position="6"/>
        <end position="24"/>
    </location>
</feature>
<reference evidence="9" key="1">
    <citation type="submission" date="2022-06" db="EMBL/GenBank/DDBJ databases">
        <title>Genome sequencing of Brevibacillus sp. BB3-R1.</title>
        <authorList>
            <person name="Heo J."/>
            <person name="Lee D."/>
            <person name="Won M."/>
            <person name="Han B.-H."/>
            <person name="Hong S.-B."/>
            <person name="Kwon S.-W."/>
        </authorList>
    </citation>
    <scope>NUCLEOTIDE SEQUENCE</scope>
    <source>
        <strain evidence="9">BB3-R1</strain>
    </source>
</reference>
<dbReference type="InterPro" id="IPR037185">
    <property type="entry name" value="EmrE-like"/>
</dbReference>
<feature type="transmembrane region" description="Helical" evidence="8">
    <location>
        <begin position="31"/>
        <end position="50"/>
    </location>
</feature>
<accession>A0ABY4WEX0</accession>
<keyword evidence="3" id="KW-1003">Cell membrane</keyword>
<dbReference type="Proteomes" id="UP001056500">
    <property type="component" value="Chromosome"/>
</dbReference>
<evidence type="ECO:0000256" key="1">
    <source>
        <dbReference type="ARBA" id="ARBA00004651"/>
    </source>
</evidence>
<dbReference type="SUPFAM" id="SSF103481">
    <property type="entry name" value="Multidrug resistance efflux transporter EmrE"/>
    <property type="match status" value="1"/>
</dbReference>
<evidence type="ECO:0000256" key="5">
    <source>
        <dbReference type="ARBA" id="ARBA00022989"/>
    </source>
</evidence>
<feature type="transmembrane region" description="Helical" evidence="8">
    <location>
        <begin position="56"/>
        <end position="77"/>
    </location>
</feature>
<dbReference type="Pfam" id="PF00893">
    <property type="entry name" value="Multi_Drug_Res"/>
    <property type="match status" value="1"/>
</dbReference>
<keyword evidence="5 8" id="KW-1133">Transmembrane helix</keyword>
<dbReference type="EMBL" id="CP098755">
    <property type="protein sequence ID" value="USG65705.1"/>
    <property type="molecule type" value="Genomic_DNA"/>
</dbReference>
<dbReference type="InterPro" id="IPR045324">
    <property type="entry name" value="Small_multidrug_res"/>
</dbReference>
<evidence type="ECO:0000256" key="2">
    <source>
        <dbReference type="ARBA" id="ARBA00022448"/>
    </source>
</evidence>
<feature type="transmembrane region" description="Helical" evidence="8">
    <location>
        <begin position="84"/>
        <end position="103"/>
    </location>
</feature>
<evidence type="ECO:0000256" key="6">
    <source>
        <dbReference type="ARBA" id="ARBA00023136"/>
    </source>
</evidence>
<protein>
    <submittedName>
        <fullName evidence="9">Multidrug efflux SMR transporter</fullName>
    </submittedName>
</protein>
<name>A0ABY4WEX0_9BACL</name>
<evidence type="ECO:0000313" key="10">
    <source>
        <dbReference type="Proteomes" id="UP001056500"/>
    </source>
</evidence>
<evidence type="ECO:0000256" key="8">
    <source>
        <dbReference type="SAM" id="Phobius"/>
    </source>
</evidence>
<gene>
    <name evidence="9" type="ORF">NDK47_27015</name>
</gene>
<keyword evidence="2" id="KW-0813">Transport</keyword>
<evidence type="ECO:0000256" key="3">
    <source>
        <dbReference type="ARBA" id="ARBA00022475"/>
    </source>
</evidence>
<evidence type="ECO:0000256" key="7">
    <source>
        <dbReference type="RuleBase" id="RU003942"/>
    </source>
</evidence>
<dbReference type="Gene3D" id="1.10.3730.20">
    <property type="match status" value="1"/>
</dbReference>
<sequence>MGWVFVVLAAISEMVGVVGLKLFSRVKNIRHGGLFIGGFTLSFALLYQAFDYLQLSIAYAVWIGLGTAGAVLINMIFFGESRSAARIVSLLLIIIGVTGLKVVS</sequence>
<keyword evidence="10" id="KW-1185">Reference proteome</keyword>
<comment type="subcellular location">
    <subcellularLocation>
        <location evidence="1 7">Cell membrane</location>
        <topology evidence="1 7">Multi-pass membrane protein</topology>
    </subcellularLocation>
</comment>
<keyword evidence="4 7" id="KW-0812">Transmembrane</keyword>
<evidence type="ECO:0000313" key="9">
    <source>
        <dbReference type="EMBL" id="USG65705.1"/>
    </source>
</evidence>
<dbReference type="RefSeq" id="WP_251872797.1">
    <property type="nucleotide sequence ID" value="NZ_CP098755.1"/>
</dbReference>
<dbReference type="InterPro" id="IPR000390">
    <property type="entry name" value="Small_drug/metabolite_transptr"/>
</dbReference>
<organism evidence="9 10">
    <name type="scientific">Brevibacillus ruminantium</name>
    <dbReference type="NCBI Taxonomy" id="2950604"/>
    <lineage>
        <taxon>Bacteria</taxon>
        <taxon>Bacillati</taxon>
        <taxon>Bacillota</taxon>
        <taxon>Bacilli</taxon>
        <taxon>Bacillales</taxon>
        <taxon>Paenibacillaceae</taxon>
        <taxon>Brevibacillus</taxon>
    </lineage>
</organism>